<keyword evidence="1" id="KW-0238">DNA-binding</keyword>
<evidence type="ECO:0000313" key="5">
    <source>
        <dbReference type="Proteomes" id="UP000283269"/>
    </source>
</evidence>
<dbReference type="OrthoDB" id="3269297at2759"/>
<dbReference type="STRING" id="93625.A0A409XTC6"/>
<sequence>MSAFNALKRKLTFAEERVLVDWILASADHAMPLTLKKITEHANGILEGRGAPYKPVGRSWVERFLDWYCNEVQTHWSRPLATECARALNKDVVVHWYDLIKEKVIAKGIKPENTYRMDESGFPPSDQGIQRVVGQHGAKMQHKAGSANCKNVTVLVTICAYGTALKPTIIFKGQNILKKWGENNISKASISATENGWTDGGLALDWIMKDFDPQTWEKAGGETRVLIMDGQCSHYTADLLEFCLANNIEVYGYPPHCTHALQGLNVVCFAKMKESWKEEINAFEAIHRRGVNKEDFCEVWGKAYKKAFTTENIKAAFAATGIWPFNPDVIKLVQMKPAEATSTRSTFPLLQSSLTRAVMAAFRDYHFMEQGLHPDSPPQAGPSQFPGSLHKTGSNTPVRTPTRTQNLSPFYNKPTRKHHLDPASQADIVTPSKRMHLLRIGLANTELGSFLVTKAWATHLDMSKLIQKPVLEQVPDEHPTPDWSLLCSTRLLPSYTRHELEEHCHALSRSLANAKTWMVAQELILESQGAQLVVQNMGMEEMNLTLLAKEQRKQSDRAILFPGGKGRHLTDPELISEKRRLEDEKKEKKLAKEQRKVTKANKKASKQHLEERWKEVCCVHDTAVAA</sequence>
<evidence type="ECO:0000259" key="3">
    <source>
        <dbReference type="PROSITE" id="PS51253"/>
    </source>
</evidence>
<dbReference type="GO" id="GO:0005634">
    <property type="term" value="C:nucleus"/>
    <property type="evidence" value="ECO:0007669"/>
    <property type="project" value="TreeGrafter"/>
</dbReference>
<feature type="compositionally biased region" description="Basic and acidic residues" evidence="2">
    <location>
        <begin position="576"/>
        <end position="596"/>
    </location>
</feature>
<proteinExistence type="predicted"/>
<dbReference type="Pfam" id="PF03184">
    <property type="entry name" value="DDE_1"/>
    <property type="match status" value="1"/>
</dbReference>
<dbReference type="InterPro" id="IPR006600">
    <property type="entry name" value="HTH_CenpB_DNA-bd_dom"/>
</dbReference>
<dbReference type="EMBL" id="NHYD01000472">
    <property type="protein sequence ID" value="PPQ94079.1"/>
    <property type="molecule type" value="Genomic_DNA"/>
</dbReference>
<dbReference type="Proteomes" id="UP000283269">
    <property type="component" value="Unassembled WGS sequence"/>
</dbReference>
<feature type="compositionally biased region" description="Basic residues" evidence="2">
    <location>
        <begin position="597"/>
        <end position="606"/>
    </location>
</feature>
<gene>
    <name evidence="4" type="ORF">CVT25_009673</name>
</gene>
<dbReference type="InParanoid" id="A0A409XTC6"/>
<dbReference type="AlphaFoldDB" id="A0A409XTC6"/>
<reference evidence="4 5" key="1">
    <citation type="journal article" date="2018" name="Evol. Lett.">
        <title>Horizontal gene cluster transfer increased hallucinogenic mushroom diversity.</title>
        <authorList>
            <person name="Reynolds H.T."/>
            <person name="Vijayakumar V."/>
            <person name="Gluck-Thaler E."/>
            <person name="Korotkin H.B."/>
            <person name="Matheny P.B."/>
            <person name="Slot J.C."/>
        </authorList>
    </citation>
    <scope>NUCLEOTIDE SEQUENCE [LARGE SCALE GENOMIC DNA]</scope>
    <source>
        <strain evidence="4 5">2631</strain>
    </source>
</reference>
<name>A0A409XTC6_PSICY</name>
<dbReference type="PANTHER" id="PTHR19303">
    <property type="entry name" value="TRANSPOSON"/>
    <property type="match status" value="1"/>
</dbReference>
<organism evidence="4 5">
    <name type="scientific">Psilocybe cyanescens</name>
    <dbReference type="NCBI Taxonomy" id="93625"/>
    <lineage>
        <taxon>Eukaryota</taxon>
        <taxon>Fungi</taxon>
        <taxon>Dikarya</taxon>
        <taxon>Basidiomycota</taxon>
        <taxon>Agaricomycotina</taxon>
        <taxon>Agaricomycetes</taxon>
        <taxon>Agaricomycetidae</taxon>
        <taxon>Agaricales</taxon>
        <taxon>Agaricineae</taxon>
        <taxon>Strophariaceae</taxon>
        <taxon>Psilocybe</taxon>
    </lineage>
</organism>
<comment type="caution">
    <text evidence="4">The sequence shown here is derived from an EMBL/GenBank/DDBJ whole genome shotgun (WGS) entry which is preliminary data.</text>
</comment>
<dbReference type="GO" id="GO:0003677">
    <property type="term" value="F:DNA binding"/>
    <property type="evidence" value="ECO:0007669"/>
    <property type="project" value="UniProtKB-KW"/>
</dbReference>
<feature type="region of interest" description="Disordered" evidence="2">
    <location>
        <begin position="576"/>
        <end position="609"/>
    </location>
</feature>
<dbReference type="PANTHER" id="PTHR19303:SF74">
    <property type="entry name" value="POGO TRANSPOSABLE ELEMENT WITH KRAB DOMAIN"/>
    <property type="match status" value="1"/>
</dbReference>
<feature type="region of interest" description="Disordered" evidence="2">
    <location>
        <begin position="371"/>
        <end position="423"/>
    </location>
</feature>
<evidence type="ECO:0000256" key="2">
    <source>
        <dbReference type="SAM" id="MobiDB-lite"/>
    </source>
</evidence>
<feature type="compositionally biased region" description="Polar residues" evidence="2">
    <location>
        <begin position="381"/>
        <end position="409"/>
    </location>
</feature>
<dbReference type="InterPro" id="IPR050863">
    <property type="entry name" value="CenT-Element_Derived"/>
</dbReference>
<feature type="domain" description="HTH CENPB-type" evidence="3">
    <location>
        <begin position="3"/>
        <end position="74"/>
    </location>
</feature>
<evidence type="ECO:0000313" key="4">
    <source>
        <dbReference type="EMBL" id="PPQ94079.1"/>
    </source>
</evidence>
<protein>
    <recommendedName>
        <fullName evidence="3">HTH CENPB-type domain-containing protein</fullName>
    </recommendedName>
</protein>
<evidence type="ECO:0000256" key="1">
    <source>
        <dbReference type="ARBA" id="ARBA00023125"/>
    </source>
</evidence>
<keyword evidence="5" id="KW-1185">Reference proteome</keyword>
<dbReference type="InterPro" id="IPR004875">
    <property type="entry name" value="DDE_SF_endonuclease_dom"/>
</dbReference>
<accession>A0A409XTC6</accession>
<dbReference type="PROSITE" id="PS51253">
    <property type="entry name" value="HTH_CENPB"/>
    <property type="match status" value="1"/>
</dbReference>